<feature type="domain" description="Peptidase S8/S53" evidence="9">
    <location>
        <begin position="380"/>
        <end position="835"/>
    </location>
</feature>
<dbReference type="SUPFAM" id="SSF50370">
    <property type="entry name" value="Ricin B-like lectins"/>
    <property type="match status" value="1"/>
</dbReference>
<keyword evidence="2 6" id="KW-0645">Protease</keyword>
<evidence type="ECO:0000256" key="1">
    <source>
        <dbReference type="ARBA" id="ARBA00011073"/>
    </source>
</evidence>
<feature type="active site" description="Charge relay system" evidence="5 6">
    <location>
        <position position="808"/>
    </location>
</feature>
<dbReference type="InterPro" id="IPR023828">
    <property type="entry name" value="Peptidase_S8_Ser-AS"/>
</dbReference>
<dbReference type="PROSITE" id="PS50231">
    <property type="entry name" value="RICIN_B_LECTIN"/>
    <property type="match status" value="1"/>
</dbReference>
<dbReference type="InterPro" id="IPR051048">
    <property type="entry name" value="Peptidase_S8/S53_subtilisin"/>
</dbReference>
<proteinExistence type="inferred from homology"/>
<feature type="region of interest" description="Disordered" evidence="7">
    <location>
        <begin position="226"/>
        <end position="252"/>
    </location>
</feature>
<evidence type="ECO:0000256" key="5">
    <source>
        <dbReference type="PIRSR" id="PIRSR615500-1"/>
    </source>
</evidence>
<feature type="compositionally biased region" description="Low complexity" evidence="7">
    <location>
        <begin position="1831"/>
        <end position="1862"/>
    </location>
</feature>
<sequence length="1971" mass="207761">MKHCMQKPKLIRGSIGSRRAMSALSTGRSCGHQSWLSSVGLTMLVFLTAALVSNAQNTPAVEMRRGSIPLKSPADISTTAPGGGGGKDPGGGSGSIPIGFDVNGRKVFIVQSSAANLWAFRDALVAKDVVIQDVIATNTMQVFGRPGSVVSTAQQYKALVAEYGSDFKISPEAETLLRAVKPFTLGRRRALQDSTVVASNINGISDATATVLGSLLTWDMYDIARSGSGSPSDGDPDGKAYPPPPPPRDVNAPPMYGFNARLVTGLQLDYLTGQVSRWQSELARILDRPMSDPCVPRLIDSGLANSLSVSVLVFMCAEDIDTGVTWLSSTALVVWVEPLLRVESTNAVSGWILQTGTLNSTLFANPASAMRPYWNASIRGEGVIVGMGDTGVDLSHCSFIDDKFRPGSLRGFLSGSPLRLFMPTHRKVVQYVLPEGASAKWFGDSPDGHGTHVAGSIAGAVMDSTGSLLSDASTGSAPAARLSVFDVARANMSGLYVPMPVDDKILSFHYAVGARLSSDSWTQGVGMATSYMELARQFDAFAWRNPDFLSVVAAGNNGFNGLMTTVTSPGTAKNILTVGASLPTLTNSTDTTINRVFLFRYSLSNGTRLGFALWPRRGSNLVAWQRLMNNTEIPVRMANPEGACQPLIGSYAGTIVLVDLAAASCSLAVRGANVLNATGAAVLFIADTDTAFVEELVISGAPSTITFGFANRAAGMVARTHARNFTATNSTMICNTFPNINLGIDSVASFSGAGPLKDGRIKPDVVAPGGAPGILSAGGSNYGAVLGVGAETTGATCSNRTIRFQGTSMATPLVAGHLALMRQYFRDGFYPNGLKTDIASSPFEPSGMLLKAAAITGAESLLGGYTLSGGMTLGAAPDGFQGWGRLDLSGALPLPGLTHPNFRIQVADYGVITNGERVWLRGLKATGTGPVIATLVWYDYPASGSSTKDLYNDLDFGFQINQRNTAILDYNQTRADNVNTVERIELTGLRNNDLLTFVVHGRDIRHSLLSTPDARLPQRWAVMVAGHFNGTLRSQFNPTWTTPNRILADGAPAPMVIQVQNSNCATSFRNGTLVVSPTLNDTAASVFNFSEERDVRTGFYFYKIRDSAGLCMAIRANTTGTRVIMETCSNGALTQRWAFFRNRMTNDGSYLISTQSLMAVRPDDRKCLKTYTYPPNVTGLGILPCNEEDSWQSIRVTRSALVRSPPPARPPPSRPAPPSPLPLSSEKPWYPYPLAFRLDFYPVGGAHNDYDYDYGGHAGSTDYGPQPYSDMDLTVAWTWNNTAYQVTPDNFPIAPSTGNGSAVHGGDNTLSSTMYEIVHFQTGMSPPLTVYHICAAWKTPDGWKQATETPNMKVVATVYQGYAIAASSRVLDTSIGDLMYTTPCNPSSPGFVFSFNFTNTTAPPPPPSPSPPPEVYPHALTFRADWSVLSGMLGRENMIVDMDIVVGFRYLGVYKEISFYMADLDGRYLGDNMKSQTNYEMVVWPEDKEPPRATYDICVRWYGMKKPRTQVKVSVFLRGSLVQTNTTVIDTTFERGGPCNSTTRGYIASYDLSWMPLAPPRSPPTAPLLPPTPPPLPPSPPPPSPSPPPSPPRVSPSPPLPPPSPPPSPAPSPPSPAPPSPSPPSPQPPSDSCGSSAPPSSLFGLTFRTQWFNSTAGVAADVIYDWDMIVAWTFGGSSFELAQYNRFVAGGVHGGDNINIANKTNGEVAFWPTGVTGQQPQLADYHVCVRWYQAATLNVTLTVSVGTRVVKTTSTVWSSSSVISKVCSPGAPGYVGSFTYTGVNSTALSGGASGVWASGQATSITQKAAVEVVDAASIGDLEPISLMPTATTSTTLETSSVDGSSSSSTSTSTSTTSSSSSTGVAREVSAALRDSDSSSAMAIASGSGAGAGAGAGGAAVTTSAVPEGSSSGVSAAAAGGGGGGGGGGSKNVVAIAAATAVGGVALLALVAVVAVRWRRAKVHGARVVALS</sequence>
<comment type="caution">
    <text evidence="10">The sequence shown here is derived from an EMBL/GenBank/DDBJ whole genome shotgun (WGS) entry which is preliminary data.</text>
</comment>
<keyword evidence="3 6" id="KW-0378">Hydrolase</keyword>
<evidence type="ECO:0000313" key="11">
    <source>
        <dbReference type="Proteomes" id="UP001165080"/>
    </source>
</evidence>
<dbReference type="InterPro" id="IPR015500">
    <property type="entry name" value="Peptidase_S8_subtilisin-rel"/>
</dbReference>
<evidence type="ECO:0000256" key="6">
    <source>
        <dbReference type="PROSITE-ProRule" id="PRU01240"/>
    </source>
</evidence>
<evidence type="ECO:0000256" key="2">
    <source>
        <dbReference type="ARBA" id="ARBA00022670"/>
    </source>
</evidence>
<reference evidence="10 11" key="1">
    <citation type="journal article" date="2023" name="Commun. Biol.">
        <title>Reorganization of the ancestral sex-determining regions during the evolution of trioecy in Pleodorina starrii.</title>
        <authorList>
            <person name="Takahashi K."/>
            <person name="Suzuki S."/>
            <person name="Kawai-Toyooka H."/>
            <person name="Yamamoto K."/>
            <person name="Hamaji T."/>
            <person name="Ootsuki R."/>
            <person name="Yamaguchi H."/>
            <person name="Kawachi M."/>
            <person name="Higashiyama T."/>
            <person name="Nozaki H."/>
        </authorList>
    </citation>
    <scope>NUCLEOTIDE SEQUENCE [LARGE SCALE GENOMIC DNA]</scope>
    <source>
        <strain evidence="10 11">NIES-4479</strain>
    </source>
</reference>
<keyword evidence="8" id="KW-0812">Transmembrane</keyword>
<evidence type="ECO:0000313" key="10">
    <source>
        <dbReference type="EMBL" id="GLC50167.1"/>
    </source>
</evidence>
<feature type="region of interest" description="Disordered" evidence="7">
    <location>
        <begin position="1831"/>
        <end position="1870"/>
    </location>
</feature>
<evidence type="ECO:0000256" key="7">
    <source>
        <dbReference type="SAM" id="MobiDB-lite"/>
    </source>
</evidence>
<organism evidence="10 11">
    <name type="scientific">Pleodorina starrii</name>
    <dbReference type="NCBI Taxonomy" id="330485"/>
    <lineage>
        <taxon>Eukaryota</taxon>
        <taxon>Viridiplantae</taxon>
        <taxon>Chlorophyta</taxon>
        <taxon>core chlorophytes</taxon>
        <taxon>Chlorophyceae</taxon>
        <taxon>CS clade</taxon>
        <taxon>Chlamydomonadales</taxon>
        <taxon>Volvocaceae</taxon>
        <taxon>Pleodorina</taxon>
    </lineage>
</organism>
<evidence type="ECO:0000256" key="4">
    <source>
        <dbReference type="ARBA" id="ARBA00022825"/>
    </source>
</evidence>
<dbReference type="InterPro" id="IPR035992">
    <property type="entry name" value="Ricin_B-like_lectins"/>
</dbReference>
<feature type="region of interest" description="Disordered" evidence="7">
    <location>
        <begin position="1561"/>
        <end position="1638"/>
    </location>
</feature>
<feature type="transmembrane region" description="Helical" evidence="8">
    <location>
        <begin position="1932"/>
        <end position="1955"/>
    </location>
</feature>
<dbReference type="PROSITE" id="PS00138">
    <property type="entry name" value="SUBTILASE_SER"/>
    <property type="match status" value="1"/>
</dbReference>
<evidence type="ECO:0000256" key="8">
    <source>
        <dbReference type="SAM" id="Phobius"/>
    </source>
</evidence>
<accession>A0A9W6BEL0</accession>
<dbReference type="InterPro" id="IPR008979">
    <property type="entry name" value="Galactose-bd-like_sf"/>
</dbReference>
<dbReference type="SUPFAM" id="SSF52743">
    <property type="entry name" value="Subtilisin-like"/>
    <property type="match status" value="1"/>
</dbReference>
<dbReference type="GO" id="GO:0004252">
    <property type="term" value="F:serine-type endopeptidase activity"/>
    <property type="evidence" value="ECO:0007669"/>
    <property type="project" value="UniProtKB-UniRule"/>
</dbReference>
<feature type="region of interest" description="Disordered" evidence="7">
    <location>
        <begin position="1201"/>
        <end position="1222"/>
    </location>
</feature>
<keyword evidence="11" id="KW-1185">Reference proteome</keyword>
<comment type="similarity">
    <text evidence="1 6">Belongs to the peptidase S8 family.</text>
</comment>
<dbReference type="Gene3D" id="3.40.50.200">
    <property type="entry name" value="Peptidase S8/S53 domain"/>
    <property type="match status" value="2"/>
</dbReference>
<dbReference type="InterPro" id="IPR000209">
    <property type="entry name" value="Peptidase_S8/S53_dom"/>
</dbReference>
<dbReference type="PROSITE" id="PS00137">
    <property type="entry name" value="SUBTILASE_HIS"/>
    <property type="match status" value="1"/>
</dbReference>
<dbReference type="InterPro" id="IPR034058">
    <property type="entry name" value="TagA/B/C/D_pept_dom"/>
</dbReference>
<gene>
    <name evidence="10" type="primary">PLEST000334</name>
    <name evidence="10" type="ORF">PLESTB_000349900</name>
</gene>
<feature type="region of interest" description="Disordered" evidence="7">
    <location>
        <begin position="63"/>
        <end position="95"/>
    </location>
</feature>
<feature type="active site" description="Charge relay system" evidence="5 6">
    <location>
        <position position="389"/>
    </location>
</feature>
<dbReference type="Pfam" id="PF00082">
    <property type="entry name" value="Peptidase_S8"/>
    <property type="match status" value="1"/>
</dbReference>
<dbReference type="InterPro" id="IPR022398">
    <property type="entry name" value="Peptidase_S8_His-AS"/>
</dbReference>
<dbReference type="PROSITE" id="PS51892">
    <property type="entry name" value="SUBTILASE"/>
    <property type="match status" value="1"/>
</dbReference>
<name>A0A9W6BEL0_9CHLO</name>
<protein>
    <recommendedName>
        <fullName evidence="9">Peptidase S8/S53 domain-containing protein</fullName>
    </recommendedName>
</protein>
<feature type="region of interest" description="Disordered" evidence="7">
    <location>
        <begin position="1895"/>
        <end position="1922"/>
    </location>
</feature>
<keyword evidence="4 6" id="KW-0720">Serine protease</keyword>
<dbReference type="EMBL" id="BRXU01000003">
    <property type="protein sequence ID" value="GLC50167.1"/>
    <property type="molecule type" value="Genomic_DNA"/>
</dbReference>
<dbReference type="PRINTS" id="PR00723">
    <property type="entry name" value="SUBTILISIN"/>
</dbReference>
<evidence type="ECO:0000256" key="3">
    <source>
        <dbReference type="ARBA" id="ARBA00022801"/>
    </source>
</evidence>
<keyword evidence="8" id="KW-1133">Transmembrane helix</keyword>
<feature type="active site" description="Charge relay system" evidence="5 6">
    <location>
        <position position="449"/>
    </location>
</feature>
<feature type="compositionally biased region" description="Low complexity" evidence="7">
    <location>
        <begin position="1908"/>
        <end position="1917"/>
    </location>
</feature>
<dbReference type="SUPFAM" id="SSF49785">
    <property type="entry name" value="Galactose-binding domain-like"/>
    <property type="match status" value="1"/>
</dbReference>
<evidence type="ECO:0000259" key="9">
    <source>
        <dbReference type="Pfam" id="PF00082"/>
    </source>
</evidence>
<dbReference type="Gene3D" id="2.60.120.380">
    <property type="match status" value="1"/>
</dbReference>
<feature type="compositionally biased region" description="Gly residues" evidence="7">
    <location>
        <begin position="81"/>
        <end position="94"/>
    </location>
</feature>
<dbReference type="PANTHER" id="PTHR43399:SF4">
    <property type="entry name" value="CELL WALL-ASSOCIATED PROTEASE"/>
    <property type="match status" value="1"/>
</dbReference>
<keyword evidence="8" id="KW-0472">Membrane</keyword>
<dbReference type="PANTHER" id="PTHR43399">
    <property type="entry name" value="SUBTILISIN-RELATED"/>
    <property type="match status" value="1"/>
</dbReference>
<dbReference type="Gene3D" id="2.80.10.50">
    <property type="match status" value="1"/>
</dbReference>
<feature type="compositionally biased region" description="Pro residues" evidence="7">
    <location>
        <begin position="1561"/>
        <end position="1629"/>
    </location>
</feature>
<feature type="compositionally biased region" description="Pro residues" evidence="7">
    <location>
        <begin position="1204"/>
        <end position="1221"/>
    </location>
</feature>
<dbReference type="CDD" id="cd04842">
    <property type="entry name" value="Peptidases_S8_Kp43_protease"/>
    <property type="match status" value="1"/>
</dbReference>
<dbReference type="GO" id="GO:0006508">
    <property type="term" value="P:proteolysis"/>
    <property type="evidence" value="ECO:0007669"/>
    <property type="project" value="UniProtKB-KW"/>
</dbReference>
<dbReference type="Proteomes" id="UP001165080">
    <property type="component" value="Unassembled WGS sequence"/>
</dbReference>
<dbReference type="InterPro" id="IPR036852">
    <property type="entry name" value="Peptidase_S8/S53_dom_sf"/>
</dbReference>